<accession>A0ABC9SGR4</accession>
<organism evidence="1 2">
    <name type="scientific">Leptospira borgpetersenii str. Brem 328</name>
    <dbReference type="NCBI Taxonomy" id="1049780"/>
    <lineage>
        <taxon>Bacteria</taxon>
        <taxon>Pseudomonadati</taxon>
        <taxon>Spirochaetota</taxon>
        <taxon>Spirochaetia</taxon>
        <taxon>Leptospirales</taxon>
        <taxon>Leptospiraceae</taxon>
        <taxon>Leptospira</taxon>
    </lineage>
</organism>
<protein>
    <submittedName>
        <fullName evidence="1">Uncharacterized protein</fullName>
    </submittedName>
</protein>
<evidence type="ECO:0000313" key="1">
    <source>
        <dbReference type="EMBL" id="EMN16906.1"/>
    </source>
</evidence>
<name>A0ABC9SGR4_LEPBO</name>
<dbReference type="EMBL" id="AHMS02000031">
    <property type="protein sequence ID" value="EMN16906.1"/>
    <property type="molecule type" value="Genomic_DNA"/>
</dbReference>
<gene>
    <name evidence="1" type="ORF">LEP1GSC056_2327</name>
</gene>
<comment type="caution">
    <text evidence="1">The sequence shown here is derived from an EMBL/GenBank/DDBJ whole genome shotgun (WGS) entry which is preliminary data.</text>
</comment>
<sequence>MVQKLSEWLPVYNEECPNRTGRYLLAPSGIFHVKSVDFDLLKQQSKSPSQNLKKNISQRSGKFLKNVRVPTETVVLKVFSRRLRL</sequence>
<proteinExistence type="predicted"/>
<reference evidence="1 2" key="1">
    <citation type="submission" date="2013-01" db="EMBL/GenBank/DDBJ databases">
        <authorList>
            <person name="Harkins D.M."/>
            <person name="Durkin A.S."/>
            <person name="Brinkac L.M."/>
            <person name="Haft D.H."/>
            <person name="Selengut J.D."/>
            <person name="Sanka R."/>
            <person name="DePew J."/>
            <person name="Purushe J."/>
            <person name="Hartskeerl R.A."/>
            <person name="Ahmed A."/>
            <person name="van der Linden H."/>
            <person name="Goris M.G.A."/>
            <person name="Vinetz J.M."/>
            <person name="Sutton G.G."/>
            <person name="Nierman W.C."/>
            <person name="Fouts D.E."/>
        </authorList>
    </citation>
    <scope>NUCLEOTIDE SEQUENCE [LARGE SCALE GENOMIC DNA]</scope>
    <source>
        <strain evidence="1 2">Brem 328</strain>
    </source>
</reference>
<evidence type="ECO:0000313" key="2">
    <source>
        <dbReference type="Proteomes" id="UP000012166"/>
    </source>
</evidence>
<dbReference type="AlphaFoldDB" id="A0ABC9SGR4"/>
<dbReference type="Proteomes" id="UP000012166">
    <property type="component" value="Unassembled WGS sequence"/>
</dbReference>